<keyword evidence="1" id="KW-0067">ATP-binding</keyword>
<accession>A0A1F5ZIJ4</accession>
<evidence type="ECO:0000259" key="2">
    <source>
        <dbReference type="PROSITE" id="PS50975"/>
    </source>
</evidence>
<evidence type="ECO:0000256" key="1">
    <source>
        <dbReference type="PROSITE-ProRule" id="PRU00409"/>
    </source>
</evidence>
<organism evidence="3 4">
    <name type="scientific">Candidatus Gottesmanbacteria bacterium RBG_13_45_10</name>
    <dbReference type="NCBI Taxonomy" id="1798370"/>
    <lineage>
        <taxon>Bacteria</taxon>
        <taxon>Candidatus Gottesmaniibacteriota</taxon>
    </lineage>
</organism>
<sequence length="331" mass="36870">MKRIIVSEAGGALTRNFVMSLRTAPEKYHIIGISSNVYDLPLSNADENYLVPKASDPLFIPIIKKLIVQTKADFLHSQHDTVIQVLASHVSELPVRMFLPSTDTVNACVDKYQSYLRFRAAHVPVADTMELASHKDLLRAWKTFGTGMWIRLKKGGGGAGALPVRNIDFAKYWISYYNGWGKFIASERLGEDSVTWTSIWKDGELIVAQGRKRHYWLFANRTLSGVTGVTGAGETVSDGVVDACAQRAISAIDPKPNGIFSVDMTYDSTKKPRVTEINIGRFFTTIHFFTQAGCNMPYIYLKLGLGETIQTIQKKMNPLKSGLLWIRGMDA</sequence>
<dbReference type="GO" id="GO:0046872">
    <property type="term" value="F:metal ion binding"/>
    <property type="evidence" value="ECO:0007669"/>
    <property type="project" value="InterPro"/>
</dbReference>
<comment type="caution">
    <text evidence="3">The sequence shown here is derived from an EMBL/GenBank/DDBJ whole genome shotgun (WGS) entry which is preliminary data.</text>
</comment>
<dbReference type="GO" id="GO:0005524">
    <property type="term" value="F:ATP binding"/>
    <property type="evidence" value="ECO:0007669"/>
    <property type="project" value="UniProtKB-UniRule"/>
</dbReference>
<feature type="non-terminal residue" evidence="3">
    <location>
        <position position="331"/>
    </location>
</feature>
<proteinExistence type="predicted"/>
<feature type="domain" description="ATP-grasp" evidence="2">
    <location>
        <begin position="115"/>
        <end position="305"/>
    </location>
</feature>
<name>A0A1F5ZIJ4_9BACT</name>
<dbReference type="Proteomes" id="UP000177268">
    <property type="component" value="Unassembled WGS sequence"/>
</dbReference>
<dbReference type="EMBL" id="MFIZ01000009">
    <property type="protein sequence ID" value="OGG11942.1"/>
    <property type="molecule type" value="Genomic_DNA"/>
</dbReference>
<dbReference type="InterPro" id="IPR011761">
    <property type="entry name" value="ATP-grasp"/>
</dbReference>
<dbReference type="Gene3D" id="3.40.50.20">
    <property type="match status" value="1"/>
</dbReference>
<dbReference type="AlphaFoldDB" id="A0A1F5ZIJ4"/>
<dbReference type="PROSITE" id="PS50975">
    <property type="entry name" value="ATP_GRASP"/>
    <property type="match status" value="1"/>
</dbReference>
<dbReference type="SUPFAM" id="SSF56059">
    <property type="entry name" value="Glutathione synthetase ATP-binding domain-like"/>
    <property type="match status" value="1"/>
</dbReference>
<evidence type="ECO:0000313" key="3">
    <source>
        <dbReference type="EMBL" id="OGG11942.1"/>
    </source>
</evidence>
<evidence type="ECO:0000313" key="4">
    <source>
        <dbReference type="Proteomes" id="UP000177268"/>
    </source>
</evidence>
<gene>
    <name evidence="3" type="ORF">A2Z00_03945</name>
</gene>
<dbReference type="Gene3D" id="3.30.470.20">
    <property type="entry name" value="ATP-grasp fold, B domain"/>
    <property type="match status" value="1"/>
</dbReference>
<dbReference type="STRING" id="1798370.A2Z00_03945"/>
<keyword evidence="1" id="KW-0547">Nucleotide-binding</keyword>
<protein>
    <recommendedName>
        <fullName evidence="2">ATP-grasp domain-containing protein</fullName>
    </recommendedName>
</protein>
<reference evidence="3 4" key="1">
    <citation type="journal article" date="2016" name="Nat. Commun.">
        <title>Thousands of microbial genomes shed light on interconnected biogeochemical processes in an aquifer system.</title>
        <authorList>
            <person name="Anantharaman K."/>
            <person name="Brown C.T."/>
            <person name="Hug L.A."/>
            <person name="Sharon I."/>
            <person name="Castelle C.J."/>
            <person name="Probst A.J."/>
            <person name="Thomas B.C."/>
            <person name="Singh A."/>
            <person name="Wilkins M.J."/>
            <person name="Karaoz U."/>
            <person name="Brodie E.L."/>
            <person name="Williams K.H."/>
            <person name="Hubbard S.S."/>
            <person name="Banfield J.F."/>
        </authorList>
    </citation>
    <scope>NUCLEOTIDE SEQUENCE [LARGE SCALE GENOMIC DNA]</scope>
</reference>